<dbReference type="EMBL" id="BAAATZ010000013">
    <property type="protein sequence ID" value="GAA2728627.1"/>
    <property type="molecule type" value="Genomic_DNA"/>
</dbReference>
<feature type="region of interest" description="Disordered" evidence="1">
    <location>
        <begin position="1"/>
        <end position="27"/>
    </location>
</feature>
<proteinExistence type="predicted"/>
<sequence>MTGRSRAGAARVRGKGRERARALASMPVVKHQDETRAAYDGVVELVRGRETRGRPTSGAGPDI</sequence>
<feature type="compositionally biased region" description="Low complexity" evidence="1">
    <location>
        <begin position="1"/>
        <end position="11"/>
    </location>
</feature>
<comment type="caution">
    <text evidence="2">The sequence shown here is derived from an EMBL/GenBank/DDBJ whole genome shotgun (WGS) entry which is preliminary data.</text>
</comment>
<keyword evidence="3" id="KW-1185">Reference proteome</keyword>
<evidence type="ECO:0000313" key="3">
    <source>
        <dbReference type="Proteomes" id="UP001501842"/>
    </source>
</evidence>
<dbReference type="Proteomes" id="UP001501842">
    <property type="component" value="Unassembled WGS sequence"/>
</dbReference>
<evidence type="ECO:0000256" key="1">
    <source>
        <dbReference type="SAM" id="MobiDB-lite"/>
    </source>
</evidence>
<accession>A0ABN3UCH3</accession>
<protein>
    <submittedName>
        <fullName evidence="2">Uncharacterized protein</fullName>
    </submittedName>
</protein>
<gene>
    <name evidence="2" type="ORF">GCM10010439_37280</name>
</gene>
<evidence type="ECO:0000313" key="2">
    <source>
        <dbReference type="EMBL" id="GAA2728627.1"/>
    </source>
</evidence>
<name>A0ABN3UCH3_9ACTN</name>
<reference evidence="2 3" key="1">
    <citation type="journal article" date="2019" name="Int. J. Syst. Evol. Microbiol.">
        <title>The Global Catalogue of Microorganisms (GCM) 10K type strain sequencing project: providing services to taxonomists for standard genome sequencing and annotation.</title>
        <authorList>
            <consortium name="The Broad Institute Genomics Platform"/>
            <consortium name="The Broad Institute Genome Sequencing Center for Infectious Disease"/>
            <person name="Wu L."/>
            <person name="Ma J."/>
        </authorList>
    </citation>
    <scope>NUCLEOTIDE SEQUENCE [LARGE SCALE GENOMIC DNA]</scope>
    <source>
        <strain evidence="2 3">JCM 8201</strain>
    </source>
</reference>
<organism evidence="2 3">
    <name type="scientific">Actinocorallia aurantiaca</name>
    <dbReference type="NCBI Taxonomy" id="46204"/>
    <lineage>
        <taxon>Bacteria</taxon>
        <taxon>Bacillati</taxon>
        <taxon>Actinomycetota</taxon>
        <taxon>Actinomycetes</taxon>
        <taxon>Streptosporangiales</taxon>
        <taxon>Thermomonosporaceae</taxon>
        <taxon>Actinocorallia</taxon>
    </lineage>
</organism>